<keyword evidence="5" id="KW-0045">Antibiotic biosynthesis</keyword>
<dbReference type="Pfam" id="PF00891">
    <property type="entry name" value="Methyltransf_2"/>
    <property type="match status" value="1"/>
</dbReference>
<dbReference type="GO" id="GO:0046983">
    <property type="term" value="F:protein dimerization activity"/>
    <property type="evidence" value="ECO:0007669"/>
    <property type="project" value="InterPro"/>
</dbReference>
<dbReference type="GO" id="GO:0017000">
    <property type="term" value="P:antibiotic biosynthetic process"/>
    <property type="evidence" value="ECO:0007669"/>
    <property type="project" value="UniProtKB-KW"/>
</dbReference>
<protein>
    <submittedName>
        <fullName evidence="9">Hydroxyindole O-methyltransferase</fullName>
    </submittedName>
</protein>
<dbReference type="Gene3D" id="1.10.287.1350">
    <property type="match status" value="1"/>
</dbReference>
<dbReference type="InterPro" id="IPR016461">
    <property type="entry name" value="COMT-like"/>
</dbReference>
<reference evidence="9" key="1">
    <citation type="journal article" date="2014" name="Int. J. Syst. Evol. Microbiol.">
        <title>Complete genome sequence of Corynebacterium casei LMG S-19264T (=DSM 44701T), isolated from a smear-ripened cheese.</title>
        <authorList>
            <consortium name="US DOE Joint Genome Institute (JGI-PGF)"/>
            <person name="Walter F."/>
            <person name="Albersmeier A."/>
            <person name="Kalinowski J."/>
            <person name="Ruckert C."/>
        </authorList>
    </citation>
    <scope>NUCLEOTIDE SEQUENCE</scope>
    <source>
        <strain evidence="9">JCM 3131</strain>
    </source>
</reference>
<evidence type="ECO:0000256" key="6">
    <source>
        <dbReference type="ARBA" id="ARBA00038277"/>
    </source>
</evidence>
<keyword evidence="4" id="KW-0949">S-adenosyl-L-methionine</keyword>
<dbReference type="FunFam" id="1.10.10.10:FF:001051">
    <property type="entry name" value="Carminomycin 4-O-methyltransferase DnrK"/>
    <property type="match status" value="1"/>
</dbReference>
<gene>
    <name evidence="9" type="primary">hioM</name>
    <name evidence="9" type="ORF">GCM10010145_14300</name>
</gene>
<dbReference type="AlphaFoldDB" id="A0A918ENZ6"/>
<evidence type="ECO:0000256" key="4">
    <source>
        <dbReference type="ARBA" id="ARBA00022691"/>
    </source>
</evidence>
<dbReference type="FunFam" id="3.40.50.150:FF:000405">
    <property type="entry name" value="Carminomycin 4-O-methyltransferase DnrK"/>
    <property type="match status" value="1"/>
</dbReference>
<comment type="similarity">
    <text evidence="6">Belongs to the class I-like SAM-binding methyltransferase superfamily. Cation-independent O-methyltransferase family.</text>
</comment>
<dbReference type="GO" id="GO:0032259">
    <property type="term" value="P:methylation"/>
    <property type="evidence" value="ECO:0007669"/>
    <property type="project" value="UniProtKB-KW"/>
</dbReference>
<name>A0A918ENZ6_9ACTN</name>
<reference evidence="9" key="2">
    <citation type="submission" date="2020-09" db="EMBL/GenBank/DDBJ databases">
        <authorList>
            <person name="Sun Q."/>
            <person name="Ohkuma M."/>
        </authorList>
    </citation>
    <scope>NUCLEOTIDE SEQUENCE</scope>
    <source>
        <strain evidence="9">JCM 3131</strain>
    </source>
</reference>
<dbReference type="PANTHER" id="PTHR43712">
    <property type="entry name" value="PUTATIVE (AFU_ORTHOLOGUE AFUA_4G14580)-RELATED"/>
    <property type="match status" value="1"/>
</dbReference>
<dbReference type="Proteomes" id="UP000620156">
    <property type="component" value="Unassembled WGS sequence"/>
</dbReference>
<feature type="domain" description="O-methyltransferase dimerisation" evidence="8">
    <location>
        <begin position="25"/>
        <end position="96"/>
    </location>
</feature>
<dbReference type="InterPro" id="IPR001077">
    <property type="entry name" value="COMT_C"/>
</dbReference>
<dbReference type="PIRSF" id="PIRSF005739">
    <property type="entry name" value="O-mtase"/>
    <property type="match status" value="1"/>
</dbReference>
<evidence type="ECO:0000256" key="1">
    <source>
        <dbReference type="ARBA" id="ARBA00004792"/>
    </source>
</evidence>
<sequence>MTAEPTVAARPQQIDALRTLIRLGSLHTPMVVRVAATLRLVDHIRDGSRTVEDLAARTDTQPQALLRLIRHLVAIGLLEEAAPGEFVPTEVGELLADDHPAAQRAWHDLTQTVARADISFIRLLDAVRTGRPTYESVYGKPFYDDLAARPDLRASFDSLLACDQDVAFDAPAAAYDWTNVRHVLDVGGGKGGFAAAIARQAPHTSVTVLEMAGTVDTARAYLKGEGLSDRVDVVEGDFFEPLPRRADVIILSFVLLNWPDHDAVRILTRCAEALEPGGRILVHERDDLQENSFNEQFTELDLRMLVFLGGALRTREKWDHLATAAGLVVEEVRQLPSPTIPYDLSLLVLAPAPTGS</sequence>
<comment type="caution">
    <text evidence="9">The sequence shown here is derived from an EMBL/GenBank/DDBJ whole genome shotgun (WGS) entry which is preliminary data.</text>
</comment>
<evidence type="ECO:0000259" key="7">
    <source>
        <dbReference type="Pfam" id="PF00891"/>
    </source>
</evidence>
<comment type="pathway">
    <text evidence="1">Antibiotic biosynthesis.</text>
</comment>
<dbReference type="EMBL" id="BMQK01000002">
    <property type="protein sequence ID" value="GGQ46638.1"/>
    <property type="molecule type" value="Genomic_DNA"/>
</dbReference>
<dbReference type="SUPFAM" id="SSF53335">
    <property type="entry name" value="S-adenosyl-L-methionine-dependent methyltransferases"/>
    <property type="match status" value="1"/>
</dbReference>
<keyword evidence="10" id="KW-1185">Reference proteome</keyword>
<accession>A0A918ENZ6</accession>
<dbReference type="CDD" id="cd02440">
    <property type="entry name" value="AdoMet_MTases"/>
    <property type="match status" value="1"/>
</dbReference>
<proteinExistence type="inferred from homology"/>
<keyword evidence="2" id="KW-0489">Methyltransferase</keyword>
<dbReference type="GO" id="GO:0008171">
    <property type="term" value="F:O-methyltransferase activity"/>
    <property type="evidence" value="ECO:0007669"/>
    <property type="project" value="InterPro"/>
</dbReference>
<dbReference type="Gene3D" id="3.40.50.150">
    <property type="entry name" value="Vaccinia Virus protein VP39"/>
    <property type="match status" value="1"/>
</dbReference>
<dbReference type="PANTHER" id="PTHR43712:SF2">
    <property type="entry name" value="O-METHYLTRANSFERASE CICE"/>
    <property type="match status" value="1"/>
</dbReference>
<evidence type="ECO:0000313" key="10">
    <source>
        <dbReference type="Proteomes" id="UP000620156"/>
    </source>
</evidence>
<evidence type="ECO:0000313" key="9">
    <source>
        <dbReference type="EMBL" id="GGQ46638.1"/>
    </source>
</evidence>
<dbReference type="InterPro" id="IPR036390">
    <property type="entry name" value="WH_DNA-bd_sf"/>
</dbReference>
<dbReference type="PROSITE" id="PS51683">
    <property type="entry name" value="SAM_OMT_II"/>
    <property type="match status" value="1"/>
</dbReference>
<dbReference type="InterPro" id="IPR029063">
    <property type="entry name" value="SAM-dependent_MTases_sf"/>
</dbReference>
<dbReference type="Gene3D" id="1.10.10.10">
    <property type="entry name" value="Winged helix-like DNA-binding domain superfamily/Winged helix DNA-binding domain"/>
    <property type="match status" value="1"/>
</dbReference>
<dbReference type="InterPro" id="IPR036388">
    <property type="entry name" value="WH-like_DNA-bd_sf"/>
</dbReference>
<evidence type="ECO:0000256" key="2">
    <source>
        <dbReference type="ARBA" id="ARBA00022603"/>
    </source>
</evidence>
<dbReference type="SUPFAM" id="SSF46785">
    <property type="entry name" value="Winged helix' DNA-binding domain"/>
    <property type="match status" value="1"/>
</dbReference>
<dbReference type="Pfam" id="PF08100">
    <property type="entry name" value="Dimerisation"/>
    <property type="match status" value="1"/>
</dbReference>
<keyword evidence="3" id="KW-0808">Transferase</keyword>
<organism evidence="9 10">
    <name type="scientific">Streptomyces ruber</name>
    <dbReference type="NCBI Taxonomy" id="83378"/>
    <lineage>
        <taxon>Bacteria</taxon>
        <taxon>Bacillati</taxon>
        <taxon>Actinomycetota</taxon>
        <taxon>Actinomycetes</taxon>
        <taxon>Kitasatosporales</taxon>
        <taxon>Streptomycetaceae</taxon>
        <taxon>Streptomyces</taxon>
    </lineage>
</organism>
<evidence type="ECO:0000256" key="3">
    <source>
        <dbReference type="ARBA" id="ARBA00022679"/>
    </source>
</evidence>
<dbReference type="RefSeq" id="WP_189215805.1">
    <property type="nucleotide sequence ID" value="NZ_BMQK01000002.1"/>
</dbReference>
<evidence type="ECO:0000259" key="8">
    <source>
        <dbReference type="Pfam" id="PF08100"/>
    </source>
</evidence>
<feature type="domain" description="O-methyltransferase C-terminal" evidence="7">
    <location>
        <begin position="121"/>
        <end position="326"/>
    </location>
</feature>
<dbReference type="InterPro" id="IPR012967">
    <property type="entry name" value="COMT_dimerisation"/>
</dbReference>
<evidence type="ECO:0000256" key="5">
    <source>
        <dbReference type="ARBA" id="ARBA00023194"/>
    </source>
</evidence>